<organism evidence="2 3">
    <name type="scientific">Pleurodeles waltl</name>
    <name type="common">Iberian ribbed newt</name>
    <dbReference type="NCBI Taxonomy" id="8319"/>
    <lineage>
        <taxon>Eukaryota</taxon>
        <taxon>Metazoa</taxon>
        <taxon>Chordata</taxon>
        <taxon>Craniata</taxon>
        <taxon>Vertebrata</taxon>
        <taxon>Euteleostomi</taxon>
        <taxon>Amphibia</taxon>
        <taxon>Batrachia</taxon>
        <taxon>Caudata</taxon>
        <taxon>Salamandroidea</taxon>
        <taxon>Salamandridae</taxon>
        <taxon>Pleurodelinae</taxon>
        <taxon>Pleurodeles</taxon>
    </lineage>
</organism>
<reference evidence="2" key="1">
    <citation type="journal article" date="2022" name="bioRxiv">
        <title>Sequencing and chromosome-scale assembly of the giantPleurodeles waltlgenome.</title>
        <authorList>
            <person name="Brown T."/>
            <person name="Elewa A."/>
            <person name="Iarovenko S."/>
            <person name="Subramanian E."/>
            <person name="Araus A.J."/>
            <person name="Petzold A."/>
            <person name="Susuki M."/>
            <person name="Suzuki K.-i.T."/>
            <person name="Hayashi T."/>
            <person name="Toyoda A."/>
            <person name="Oliveira C."/>
            <person name="Osipova E."/>
            <person name="Leigh N.D."/>
            <person name="Simon A."/>
            <person name="Yun M.H."/>
        </authorList>
    </citation>
    <scope>NUCLEOTIDE SEQUENCE</scope>
    <source>
        <strain evidence="2">20211129_DDA</strain>
        <tissue evidence="2">Liver</tissue>
    </source>
</reference>
<protein>
    <submittedName>
        <fullName evidence="2">Uncharacterized protein</fullName>
    </submittedName>
</protein>
<evidence type="ECO:0000256" key="1">
    <source>
        <dbReference type="SAM" id="MobiDB-lite"/>
    </source>
</evidence>
<dbReference type="AlphaFoldDB" id="A0AAV7SNE1"/>
<proteinExistence type="predicted"/>
<name>A0AAV7SNE1_PLEWA</name>
<feature type="compositionally biased region" description="Polar residues" evidence="1">
    <location>
        <begin position="51"/>
        <end position="61"/>
    </location>
</feature>
<evidence type="ECO:0000313" key="2">
    <source>
        <dbReference type="EMBL" id="KAJ1165625.1"/>
    </source>
</evidence>
<gene>
    <name evidence="2" type="ORF">NDU88_006044</name>
</gene>
<feature type="region of interest" description="Disordered" evidence="1">
    <location>
        <begin position="51"/>
        <end position="110"/>
    </location>
</feature>
<dbReference type="Proteomes" id="UP001066276">
    <property type="component" value="Chromosome 4_2"/>
</dbReference>
<keyword evidence="3" id="KW-1185">Reference proteome</keyword>
<accession>A0AAV7SNE1</accession>
<sequence length="185" mass="19547">MAWRAWVVGAQPTPIRLRAMVAMPWHQEPLISFLFLARLSTIAGVVQRASSQTSPTLSNPQAAEPANGTAAGHPSIGEQQSGTEMAGEASRDVSSITIKDPGPAAATNDPMKAWAGVRTAGGGEGKPYIVKMVIGATGLQLREFAPHLFRMGAATTSAASGQNTERLKQIGRWAMGVFWGDIRPN</sequence>
<evidence type="ECO:0000313" key="3">
    <source>
        <dbReference type="Proteomes" id="UP001066276"/>
    </source>
</evidence>
<comment type="caution">
    <text evidence="2">The sequence shown here is derived from an EMBL/GenBank/DDBJ whole genome shotgun (WGS) entry which is preliminary data.</text>
</comment>
<dbReference type="EMBL" id="JANPWB010000008">
    <property type="protein sequence ID" value="KAJ1165625.1"/>
    <property type="molecule type" value="Genomic_DNA"/>
</dbReference>